<reference evidence="2 3" key="1">
    <citation type="submission" date="2020-08" db="EMBL/GenBank/DDBJ databases">
        <title>Sequencing the genomes of 1000 actinobacteria strains.</title>
        <authorList>
            <person name="Klenk H.-P."/>
        </authorList>
    </citation>
    <scope>NUCLEOTIDE SEQUENCE [LARGE SCALE GENOMIC DNA]</scope>
    <source>
        <strain evidence="2 3">DSM 44320</strain>
    </source>
</reference>
<feature type="region of interest" description="Disordered" evidence="1">
    <location>
        <begin position="170"/>
        <end position="232"/>
    </location>
</feature>
<dbReference type="RefSeq" id="WP_183662621.1">
    <property type="nucleotide sequence ID" value="NZ_BAAAXX010000179.1"/>
</dbReference>
<evidence type="ECO:0000313" key="3">
    <source>
        <dbReference type="Proteomes" id="UP000579945"/>
    </source>
</evidence>
<comment type="caution">
    <text evidence="2">The sequence shown here is derived from an EMBL/GenBank/DDBJ whole genome shotgun (WGS) entry which is preliminary data.</text>
</comment>
<feature type="compositionally biased region" description="Pro residues" evidence="1">
    <location>
        <begin position="212"/>
        <end position="222"/>
    </location>
</feature>
<feature type="compositionally biased region" description="Polar residues" evidence="1">
    <location>
        <begin position="174"/>
        <end position="191"/>
    </location>
</feature>
<name>A0A7W5VK93_9ACTN</name>
<gene>
    <name evidence="2" type="ORF">FHR33_009813</name>
</gene>
<feature type="region of interest" description="Disordered" evidence="1">
    <location>
        <begin position="70"/>
        <end position="92"/>
    </location>
</feature>
<feature type="compositionally biased region" description="Low complexity" evidence="1">
    <location>
        <begin position="77"/>
        <end position="88"/>
    </location>
</feature>
<protein>
    <submittedName>
        <fullName evidence="2">Uncharacterized protein</fullName>
    </submittedName>
</protein>
<dbReference type="Proteomes" id="UP000579945">
    <property type="component" value="Unassembled WGS sequence"/>
</dbReference>
<sequence>MNRIPLGKRGWMILAAVLAVGLIGSAGLAIANPYGSVSNEETCAVWDTPGTPRYQQCLDNLNVDGQSGLVPGSQPGTSITPTTSATSSDGNSNPPNYFCLDASKSHYASTKRIKGCENELVCLWQPSDRKYHCVDGSGKSVDPPGGICQLGRNPHYACADDQVVSVIRPEIGEPTSSPPDTRSTIPPTLSSHPALADPTIQPTQELTVTSPSPIPTPTPTATPTPTSTIDPSDPVVQVLEQARTQGLRIWLETDLVKAWKRGPEQLKAAAEKLKLYANQRGVVGVKFAYDLGLRGFDDEAQTVDPTRRVEFLTSRILQFVTEASQALRAALPPGRQIAVDVVIPELGCGSNQLCALAMQRDYPLLTLANVERYVLTGAVDAVNIAGSQYAASKIQPETAAVTNFWQRFRLLSWKTRMPGLYIGSREIGLAHAGPDRQIAEADADRLVKERVDEPLRTGADQVILWTWKQTFDPDGDGPAERQTWRLADQGARSNSILTALGKARRPLRLAVTYNPREQETNIASDVKAIADIASAIYIFVP</sequence>
<evidence type="ECO:0000256" key="1">
    <source>
        <dbReference type="SAM" id="MobiDB-lite"/>
    </source>
</evidence>
<proteinExistence type="predicted"/>
<organism evidence="2 3">
    <name type="scientific">Nonomuraea dietziae</name>
    <dbReference type="NCBI Taxonomy" id="65515"/>
    <lineage>
        <taxon>Bacteria</taxon>
        <taxon>Bacillati</taxon>
        <taxon>Actinomycetota</taxon>
        <taxon>Actinomycetes</taxon>
        <taxon>Streptosporangiales</taxon>
        <taxon>Streptosporangiaceae</taxon>
        <taxon>Nonomuraea</taxon>
    </lineage>
</organism>
<evidence type="ECO:0000313" key="2">
    <source>
        <dbReference type="EMBL" id="MBB3733860.1"/>
    </source>
</evidence>
<accession>A0A7W5VK93</accession>
<feature type="compositionally biased region" description="Low complexity" evidence="1">
    <location>
        <begin position="223"/>
        <end position="232"/>
    </location>
</feature>
<keyword evidence="3" id="KW-1185">Reference proteome</keyword>
<dbReference type="AlphaFoldDB" id="A0A7W5VK93"/>
<dbReference type="EMBL" id="JACIBV010000003">
    <property type="protein sequence ID" value="MBB3733860.1"/>
    <property type="molecule type" value="Genomic_DNA"/>
</dbReference>
<dbReference type="GeneID" id="95395781"/>